<accession>A0ABW1J1F0</accession>
<keyword evidence="4" id="KW-0378">Hydrolase</keyword>
<feature type="transmembrane region" description="Helical" evidence="2">
    <location>
        <begin position="60"/>
        <end position="82"/>
    </location>
</feature>
<dbReference type="Gene3D" id="3.60.10.10">
    <property type="entry name" value="Endonuclease/exonuclease/phosphatase"/>
    <property type="match status" value="1"/>
</dbReference>
<evidence type="ECO:0000256" key="1">
    <source>
        <dbReference type="SAM" id="MobiDB-lite"/>
    </source>
</evidence>
<feature type="compositionally biased region" description="Pro residues" evidence="1">
    <location>
        <begin position="1"/>
        <end position="18"/>
    </location>
</feature>
<feature type="region of interest" description="Disordered" evidence="1">
    <location>
        <begin position="1"/>
        <end position="22"/>
    </location>
</feature>
<protein>
    <submittedName>
        <fullName evidence="4">Endonuclease/exonuclease/phosphatase family protein</fullName>
    </submittedName>
</protein>
<keyword evidence="5" id="KW-1185">Reference proteome</keyword>
<feature type="domain" description="Endonuclease/exonuclease/phosphatase" evidence="3">
    <location>
        <begin position="124"/>
        <end position="329"/>
    </location>
</feature>
<name>A0ABW1J1F0_9PSEU</name>
<evidence type="ECO:0000313" key="4">
    <source>
        <dbReference type="EMBL" id="MFC5994591.1"/>
    </source>
</evidence>
<keyword evidence="2" id="KW-0812">Transmembrane</keyword>
<dbReference type="SUPFAM" id="SSF56219">
    <property type="entry name" value="DNase I-like"/>
    <property type="match status" value="1"/>
</dbReference>
<sequence length="343" mass="35850">MSAPPGPVRHGTPPPFSPPRRRGGSGRFLAAGLLTAIAAVGLLPDLLFRMDHFSPFAQLIAFRPLLLGAVAVLAALAVLGTLYQPRAWPFAVGLVVVTLLASALVLPRAIPDPLRTSGRALTVLTFNTYEGAADTGALAALIRSQRPDLVSLTEAGAGYRDRIAPLVEPLGYQVRASTGHGTADVNGVAAIVSRTLGDVEMRIGDTSFPYIEVTGGALGRLHFVAFHSVAPTAGAVPHWRSDLALLSRWCEGTEPAIVAGDLNATLDHSVLRAATSGCGDAAAQRGAGLGSTWPTWAPRWLGPQIDHVLSSDGIAAETFSIHDIPGSDHRAVVTTLRVPEQMS</sequence>
<keyword evidence="2" id="KW-0472">Membrane</keyword>
<reference evidence="5" key="1">
    <citation type="journal article" date="2019" name="Int. J. Syst. Evol. Microbiol.">
        <title>The Global Catalogue of Microorganisms (GCM) 10K type strain sequencing project: providing services to taxonomists for standard genome sequencing and annotation.</title>
        <authorList>
            <consortium name="The Broad Institute Genomics Platform"/>
            <consortium name="The Broad Institute Genome Sequencing Center for Infectious Disease"/>
            <person name="Wu L."/>
            <person name="Ma J."/>
        </authorList>
    </citation>
    <scope>NUCLEOTIDE SEQUENCE [LARGE SCALE GENOMIC DNA]</scope>
    <source>
        <strain evidence="5">CCM 8391</strain>
    </source>
</reference>
<dbReference type="EMBL" id="JBHSQW010000023">
    <property type="protein sequence ID" value="MFC5994591.1"/>
    <property type="molecule type" value="Genomic_DNA"/>
</dbReference>
<gene>
    <name evidence="4" type="ORF">ACFQE5_10255</name>
</gene>
<dbReference type="Pfam" id="PF03372">
    <property type="entry name" value="Exo_endo_phos"/>
    <property type="match status" value="1"/>
</dbReference>
<keyword evidence="2" id="KW-1133">Transmembrane helix</keyword>
<proteinExistence type="predicted"/>
<evidence type="ECO:0000256" key="2">
    <source>
        <dbReference type="SAM" id="Phobius"/>
    </source>
</evidence>
<comment type="caution">
    <text evidence="4">The sequence shown here is derived from an EMBL/GenBank/DDBJ whole genome shotgun (WGS) entry which is preliminary data.</text>
</comment>
<dbReference type="InterPro" id="IPR036691">
    <property type="entry name" value="Endo/exonu/phosph_ase_sf"/>
</dbReference>
<keyword evidence="4" id="KW-0540">Nuclease</keyword>
<evidence type="ECO:0000313" key="5">
    <source>
        <dbReference type="Proteomes" id="UP001596302"/>
    </source>
</evidence>
<dbReference type="InterPro" id="IPR005135">
    <property type="entry name" value="Endo/exonuclease/phosphatase"/>
</dbReference>
<dbReference type="RefSeq" id="WP_379584613.1">
    <property type="nucleotide sequence ID" value="NZ_JBHSQW010000023.1"/>
</dbReference>
<feature type="transmembrane region" description="Helical" evidence="2">
    <location>
        <begin position="28"/>
        <end position="48"/>
    </location>
</feature>
<evidence type="ECO:0000259" key="3">
    <source>
        <dbReference type="Pfam" id="PF03372"/>
    </source>
</evidence>
<organism evidence="4 5">
    <name type="scientific">Pseudonocardia hispaniensis</name>
    <dbReference type="NCBI Taxonomy" id="904933"/>
    <lineage>
        <taxon>Bacteria</taxon>
        <taxon>Bacillati</taxon>
        <taxon>Actinomycetota</taxon>
        <taxon>Actinomycetes</taxon>
        <taxon>Pseudonocardiales</taxon>
        <taxon>Pseudonocardiaceae</taxon>
        <taxon>Pseudonocardia</taxon>
    </lineage>
</organism>
<dbReference type="GO" id="GO:0004519">
    <property type="term" value="F:endonuclease activity"/>
    <property type="evidence" value="ECO:0007669"/>
    <property type="project" value="UniProtKB-KW"/>
</dbReference>
<dbReference type="Proteomes" id="UP001596302">
    <property type="component" value="Unassembled WGS sequence"/>
</dbReference>
<keyword evidence="4" id="KW-0255">Endonuclease</keyword>
<feature type="transmembrane region" description="Helical" evidence="2">
    <location>
        <begin position="88"/>
        <end position="106"/>
    </location>
</feature>